<dbReference type="InterPro" id="IPR013324">
    <property type="entry name" value="RNA_pol_sigma_r3/r4-like"/>
</dbReference>
<name>A0A841T993_9BACL</name>
<protein>
    <submittedName>
        <fullName evidence="1">Uncharacterized protein</fullName>
    </submittedName>
</protein>
<reference evidence="1 2" key="1">
    <citation type="submission" date="2020-08" db="EMBL/GenBank/DDBJ databases">
        <title>Cohnella phylogeny.</title>
        <authorList>
            <person name="Dunlap C."/>
        </authorList>
    </citation>
    <scope>NUCLEOTIDE SEQUENCE [LARGE SCALE GENOMIC DNA]</scope>
    <source>
        <strain evidence="1 2">DSM 103658</strain>
    </source>
</reference>
<proteinExistence type="predicted"/>
<evidence type="ECO:0000313" key="1">
    <source>
        <dbReference type="EMBL" id="MBB6677512.1"/>
    </source>
</evidence>
<accession>A0A841T993</accession>
<dbReference type="Proteomes" id="UP000574133">
    <property type="component" value="Unassembled WGS sequence"/>
</dbReference>
<keyword evidence="2" id="KW-1185">Reference proteome</keyword>
<evidence type="ECO:0000313" key="2">
    <source>
        <dbReference type="Proteomes" id="UP000574133"/>
    </source>
</evidence>
<dbReference type="SUPFAM" id="SSF88659">
    <property type="entry name" value="Sigma3 and sigma4 domains of RNA polymerase sigma factors"/>
    <property type="match status" value="1"/>
</dbReference>
<organism evidence="1 2">
    <name type="scientific">Cohnella lubricantis</name>
    <dbReference type="NCBI Taxonomy" id="2163172"/>
    <lineage>
        <taxon>Bacteria</taxon>
        <taxon>Bacillati</taxon>
        <taxon>Bacillota</taxon>
        <taxon>Bacilli</taxon>
        <taxon>Bacillales</taxon>
        <taxon>Paenibacillaceae</taxon>
        <taxon>Cohnella</taxon>
    </lineage>
</organism>
<dbReference type="EMBL" id="JACJVN010000033">
    <property type="protein sequence ID" value="MBB6677512.1"/>
    <property type="molecule type" value="Genomic_DNA"/>
</dbReference>
<gene>
    <name evidence="1" type="ORF">H4Q31_09260</name>
</gene>
<sequence>MIEAYKDLLLEIDILTALHADLVRQLEQQHRVVWTGMAPSAPMPVHVPLDKSMSQYNNLIERLTAIEGELKIKRDLRAEIDNKLEQMDGLNHTIAYKRFVEGKSLKEIAVETGYAYSTIRKKSMAGTKSEHTY</sequence>
<dbReference type="AlphaFoldDB" id="A0A841T993"/>
<dbReference type="RefSeq" id="WP_185178790.1">
    <property type="nucleotide sequence ID" value="NZ_CBCSEP010000005.1"/>
</dbReference>
<comment type="caution">
    <text evidence="1">The sequence shown here is derived from an EMBL/GenBank/DDBJ whole genome shotgun (WGS) entry which is preliminary data.</text>
</comment>